<dbReference type="SUPFAM" id="SSF47226">
    <property type="entry name" value="Histidine-containing phosphotransfer domain, HPT domain"/>
    <property type="match status" value="1"/>
</dbReference>
<dbReference type="EMBL" id="JASCZI010241700">
    <property type="protein sequence ID" value="MED6205239.1"/>
    <property type="molecule type" value="Genomic_DNA"/>
</dbReference>
<name>A0ABU6Y5G5_9FABA</name>
<dbReference type="Proteomes" id="UP001341840">
    <property type="component" value="Unassembled WGS sequence"/>
</dbReference>
<dbReference type="InterPro" id="IPR036641">
    <property type="entry name" value="HPT_dom_sf"/>
</dbReference>
<comment type="function">
    <text evidence="2">Functions as a two-component phosphorelay mediators between cytokinin sensor histidine kinases and response regulators (B-type ARRs). Plays an important role in propagating cytokinin signal transduction.</text>
</comment>
<evidence type="ECO:0000313" key="3">
    <source>
        <dbReference type="EMBL" id="MED6205239.1"/>
    </source>
</evidence>
<keyword evidence="4" id="KW-1185">Reference proteome</keyword>
<evidence type="ECO:0000256" key="1">
    <source>
        <dbReference type="ARBA" id="ARBA00023012"/>
    </source>
</evidence>
<sequence>MAILHELLQGYVNSLHVEGLVNHQFMSLINTEELECVVEMIEKYFEHVDGILPELSCEFDDSEVVDDFFSKVASLVHEIEEKSTSIGAEHMRLACSGLIKACEEKNKRK</sequence>
<comment type="domain">
    <text evidence="2">Histidine-containing phosphotransfer domain (HPt) contains an active histidine that mediates the phosphotransfer.</text>
</comment>
<organism evidence="3 4">
    <name type="scientific">Stylosanthes scabra</name>
    <dbReference type="NCBI Taxonomy" id="79078"/>
    <lineage>
        <taxon>Eukaryota</taxon>
        <taxon>Viridiplantae</taxon>
        <taxon>Streptophyta</taxon>
        <taxon>Embryophyta</taxon>
        <taxon>Tracheophyta</taxon>
        <taxon>Spermatophyta</taxon>
        <taxon>Magnoliopsida</taxon>
        <taxon>eudicotyledons</taxon>
        <taxon>Gunneridae</taxon>
        <taxon>Pentapetalae</taxon>
        <taxon>rosids</taxon>
        <taxon>fabids</taxon>
        <taxon>Fabales</taxon>
        <taxon>Fabaceae</taxon>
        <taxon>Papilionoideae</taxon>
        <taxon>50 kb inversion clade</taxon>
        <taxon>dalbergioids sensu lato</taxon>
        <taxon>Dalbergieae</taxon>
        <taxon>Pterocarpus clade</taxon>
        <taxon>Stylosanthes</taxon>
    </lineage>
</organism>
<comment type="caution">
    <text evidence="3">The sequence shown here is derived from an EMBL/GenBank/DDBJ whole genome shotgun (WGS) entry which is preliminary data.</text>
</comment>
<evidence type="ECO:0000256" key="2">
    <source>
        <dbReference type="RuleBase" id="RU369004"/>
    </source>
</evidence>
<dbReference type="Gene3D" id="1.20.120.160">
    <property type="entry name" value="HPT domain"/>
    <property type="match status" value="1"/>
</dbReference>
<keyword evidence="2" id="KW-0932">Cytokinin signaling pathway</keyword>
<reference evidence="3 4" key="1">
    <citation type="journal article" date="2023" name="Plants (Basel)">
        <title>Bridging the Gap: Combining Genomics and Transcriptomics Approaches to Understand Stylosanthes scabra, an Orphan Legume from the Brazilian Caatinga.</title>
        <authorList>
            <person name="Ferreira-Neto J.R.C."/>
            <person name="da Silva M.D."/>
            <person name="Binneck E."/>
            <person name="de Melo N.F."/>
            <person name="da Silva R.H."/>
            <person name="de Melo A.L.T.M."/>
            <person name="Pandolfi V."/>
            <person name="Bustamante F.O."/>
            <person name="Brasileiro-Vidal A.C."/>
            <person name="Benko-Iseppon A.M."/>
        </authorList>
    </citation>
    <scope>NUCLEOTIDE SEQUENCE [LARGE SCALE GENOMIC DNA]</scope>
    <source>
        <tissue evidence="3">Leaves</tissue>
    </source>
</reference>
<accession>A0ABU6Y5G5</accession>
<dbReference type="InterPro" id="IPR045871">
    <property type="entry name" value="AHP1-5/YPD1"/>
</dbReference>
<comment type="subcellular location">
    <subcellularLocation>
        <location evidence="2">Cytoplasm</location>
        <location evidence="2">Cytosol</location>
    </subcellularLocation>
    <subcellularLocation>
        <location evidence="2">Nucleus</location>
    </subcellularLocation>
</comment>
<dbReference type="PANTHER" id="PTHR28242:SF7">
    <property type="entry name" value="HISTIDINE-CONTAINING PHOSPHOTRANSFER PROTEIN"/>
    <property type="match status" value="1"/>
</dbReference>
<dbReference type="PANTHER" id="PTHR28242">
    <property type="entry name" value="PHOSPHORELAY INTERMEDIATE PROTEIN YPD1"/>
    <property type="match status" value="1"/>
</dbReference>
<evidence type="ECO:0000313" key="4">
    <source>
        <dbReference type="Proteomes" id="UP001341840"/>
    </source>
</evidence>
<gene>
    <name evidence="3" type="ORF">PIB30_016032</name>
</gene>
<proteinExistence type="predicted"/>
<keyword evidence="1 2" id="KW-0902">Two-component regulatory system</keyword>
<protein>
    <recommendedName>
        <fullName evidence="2">Histidine-containing phosphotransfer protein</fullName>
    </recommendedName>
</protein>